<evidence type="ECO:0000313" key="6">
    <source>
        <dbReference type="Proteomes" id="UP000218172"/>
    </source>
</evidence>
<evidence type="ECO:0000259" key="3">
    <source>
        <dbReference type="Pfam" id="PF00501"/>
    </source>
</evidence>
<dbReference type="InterPro" id="IPR042099">
    <property type="entry name" value="ANL_N_sf"/>
</dbReference>
<dbReference type="SUPFAM" id="SSF56801">
    <property type="entry name" value="Acetyl-CoA synthetase-like"/>
    <property type="match status" value="1"/>
</dbReference>
<dbReference type="PANTHER" id="PTHR43201:SF8">
    <property type="entry name" value="ACYL-COA SYNTHETASE FAMILY MEMBER 3"/>
    <property type="match status" value="1"/>
</dbReference>
<comment type="similarity">
    <text evidence="1">Belongs to the ATP-dependent AMP-binding enzyme family.</text>
</comment>
<dbReference type="FunFam" id="3.30.300.30:FF:000008">
    <property type="entry name" value="2,3-dihydroxybenzoate-AMP ligase"/>
    <property type="match status" value="1"/>
</dbReference>
<proteinExistence type="inferred from homology"/>
<organism evidence="5 6">
    <name type="scientific">SAR86 cluster bacterium</name>
    <dbReference type="NCBI Taxonomy" id="2030880"/>
    <lineage>
        <taxon>Bacteria</taxon>
        <taxon>Pseudomonadati</taxon>
        <taxon>Pseudomonadota</taxon>
        <taxon>Gammaproteobacteria</taxon>
        <taxon>SAR86 cluster</taxon>
    </lineage>
</organism>
<name>A0A2A4MNB2_9GAMM</name>
<gene>
    <name evidence="5" type="ORF">COC19_04370</name>
</gene>
<feature type="domain" description="AMP-binding enzyme C-terminal" evidence="4">
    <location>
        <begin position="409"/>
        <end position="484"/>
    </location>
</feature>
<dbReference type="InterPro" id="IPR000873">
    <property type="entry name" value="AMP-dep_synth/lig_dom"/>
</dbReference>
<accession>A0A2A4MNB2</accession>
<dbReference type="InterPro" id="IPR045851">
    <property type="entry name" value="AMP-bd_C_sf"/>
</dbReference>
<dbReference type="CDD" id="cd05941">
    <property type="entry name" value="MCS"/>
    <property type="match status" value="1"/>
</dbReference>
<dbReference type="Pfam" id="PF13193">
    <property type="entry name" value="AMP-binding_C"/>
    <property type="match status" value="1"/>
</dbReference>
<dbReference type="InterPro" id="IPR025110">
    <property type="entry name" value="AMP-bd_C"/>
</dbReference>
<comment type="caution">
    <text evidence="5">The sequence shown here is derived from an EMBL/GenBank/DDBJ whole genome shotgun (WGS) entry which is preliminary data.</text>
</comment>
<evidence type="ECO:0000313" key="5">
    <source>
        <dbReference type="EMBL" id="PCH61739.1"/>
    </source>
</evidence>
<dbReference type="AlphaFoldDB" id="A0A2A4MNB2"/>
<dbReference type="GO" id="GO:0006631">
    <property type="term" value="P:fatty acid metabolic process"/>
    <property type="evidence" value="ECO:0007669"/>
    <property type="project" value="TreeGrafter"/>
</dbReference>
<evidence type="ECO:0000256" key="2">
    <source>
        <dbReference type="ARBA" id="ARBA00022598"/>
    </source>
</evidence>
<dbReference type="Gene3D" id="3.30.300.30">
    <property type="match status" value="1"/>
</dbReference>
<dbReference type="PANTHER" id="PTHR43201">
    <property type="entry name" value="ACYL-COA SYNTHETASE"/>
    <property type="match status" value="1"/>
</dbReference>
<evidence type="ECO:0000256" key="1">
    <source>
        <dbReference type="ARBA" id="ARBA00006432"/>
    </source>
</evidence>
<evidence type="ECO:0000259" key="4">
    <source>
        <dbReference type="Pfam" id="PF13193"/>
    </source>
</evidence>
<sequence>MSDISFPHFNDSNNKTALVEGEVEHSYAQVNNRIDRFATGLLNGKADLAEERIAFFMPASLDYVTTMHGIWRAGGIAIPLNVASAVAELDHYLSCAGVTRMIANGSYKESLVELCASMNIELVSVDEVIAEQAAALPSIDMDRRAMILFTSGTTNKPKGVVSTHKTVHAQITTLTKAWSWSQQDVIPLFLPVHHIHGIINILSCGLYAGATVHLFAKFDIPKIMAQVVNGTYNVFMAVPTIYVKLLQYFETIDASEVDKIAAGFKAMRLNISGSAACPVKLFKQWQALTGQVLLERYGMTEIGMGLSNPYEGERRAGAVGMPLPGVEAALFDEDHKLITVEATPGEIRIKGDNVFLEYWGNEKATTESFVDGWFCTGDIAVIEDGYYRIMGRSSIDIIKSGGYKLSALEIEGTLLTHDDIAECAVIGVEDETWGEAVAAFIGLKPGKTMEYANLKQWCHGKMSSYKIPKQIHLIDALPRNAMGKVTKSDLKKML</sequence>
<dbReference type="EMBL" id="NVQR01000061">
    <property type="protein sequence ID" value="PCH61739.1"/>
    <property type="molecule type" value="Genomic_DNA"/>
</dbReference>
<dbReference type="Proteomes" id="UP000218172">
    <property type="component" value="Unassembled WGS sequence"/>
</dbReference>
<reference evidence="6" key="1">
    <citation type="submission" date="2017-08" db="EMBL/GenBank/DDBJ databases">
        <title>A dynamic microbial community with high functional redundancy inhabits the cold, oxic subseafloor aquifer.</title>
        <authorList>
            <person name="Tully B.J."/>
            <person name="Wheat C.G."/>
            <person name="Glazer B.T."/>
            <person name="Huber J.A."/>
        </authorList>
    </citation>
    <scope>NUCLEOTIDE SEQUENCE [LARGE SCALE GENOMIC DNA]</scope>
</reference>
<keyword evidence="2 5" id="KW-0436">Ligase</keyword>
<feature type="domain" description="AMP-dependent synthetase/ligase" evidence="3">
    <location>
        <begin position="12"/>
        <end position="359"/>
    </location>
</feature>
<protein>
    <submittedName>
        <fullName evidence="5">Long-chain fatty acid--CoA ligase</fullName>
    </submittedName>
</protein>
<dbReference type="Pfam" id="PF00501">
    <property type="entry name" value="AMP-binding"/>
    <property type="match status" value="1"/>
</dbReference>
<dbReference type="Gene3D" id="3.40.50.12780">
    <property type="entry name" value="N-terminal domain of ligase-like"/>
    <property type="match status" value="1"/>
</dbReference>
<dbReference type="GO" id="GO:0031956">
    <property type="term" value="F:medium-chain fatty acid-CoA ligase activity"/>
    <property type="evidence" value="ECO:0007669"/>
    <property type="project" value="TreeGrafter"/>
</dbReference>